<sequence>MHVQGSNTMDSSGHMRHIYYGETLSLVIKILAIVGLIGTMIFIIRCCLAYHKLQKRSSRSNYIQLPAIRKTDVGNSNNDGIIREIRNSNGEIINFLHSYARNNDLSGMI</sequence>
<keyword evidence="1" id="KW-1133">Transmembrane helix</keyword>
<dbReference type="Proteomes" id="UP000046392">
    <property type="component" value="Unplaced"/>
</dbReference>
<feature type="transmembrane region" description="Helical" evidence="1">
    <location>
        <begin position="26"/>
        <end position="50"/>
    </location>
</feature>
<dbReference type="AlphaFoldDB" id="A0A0N5BD50"/>
<proteinExistence type="predicted"/>
<organism evidence="2 3">
    <name type="scientific">Strongyloides papillosus</name>
    <name type="common">Intestinal threadworm</name>
    <dbReference type="NCBI Taxonomy" id="174720"/>
    <lineage>
        <taxon>Eukaryota</taxon>
        <taxon>Metazoa</taxon>
        <taxon>Ecdysozoa</taxon>
        <taxon>Nematoda</taxon>
        <taxon>Chromadorea</taxon>
        <taxon>Rhabditida</taxon>
        <taxon>Tylenchina</taxon>
        <taxon>Panagrolaimomorpha</taxon>
        <taxon>Strongyloidoidea</taxon>
        <taxon>Strongyloididae</taxon>
        <taxon>Strongyloides</taxon>
    </lineage>
</organism>
<keyword evidence="1" id="KW-0472">Membrane</keyword>
<keyword evidence="1" id="KW-0812">Transmembrane</keyword>
<reference evidence="3" key="1">
    <citation type="submission" date="2017-02" db="UniProtKB">
        <authorList>
            <consortium name="WormBaseParasite"/>
        </authorList>
    </citation>
    <scope>IDENTIFICATION</scope>
</reference>
<name>A0A0N5BD50_STREA</name>
<evidence type="ECO:0000256" key="1">
    <source>
        <dbReference type="SAM" id="Phobius"/>
    </source>
</evidence>
<evidence type="ECO:0000313" key="3">
    <source>
        <dbReference type="WBParaSite" id="SPAL_0000394050.1"/>
    </source>
</evidence>
<accession>A0A0N5BD50</accession>
<keyword evidence="2" id="KW-1185">Reference proteome</keyword>
<evidence type="ECO:0000313" key="2">
    <source>
        <dbReference type="Proteomes" id="UP000046392"/>
    </source>
</evidence>
<protein>
    <submittedName>
        <fullName evidence="3">M132L</fullName>
    </submittedName>
</protein>
<dbReference type="WBParaSite" id="SPAL_0000394050.1">
    <property type="protein sequence ID" value="SPAL_0000394050.1"/>
    <property type="gene ID" value="SPAL_0000394050"/>
</dbReference>